<proteinExistence type="predicted"/>
<evidence type="ECO:0000313" key="3">
    <source>
        <dbReference type="Proteomes" id="UP000265515"/>
    </source>
</evidence>
<dbReference type="Proteomes" id="UP000265515">
    <property type="component" value="Unassembled WGS sequence"/>
</dbReference>
<dbReference type="EMBL" id="BFEA01000168">
    <property type="protein sequence ID" value="GBG72611.1"/>
    <property type="molecule type" value="Genomic_DNA"/>
</dbReference>
<accession>A0A388KRB6</accession>
<sequence>MGYVELEVICPTTPWCPACRMYFHEEGDQECGSKRKKSYAAAVSNQKSPMPSKGKGKGGGPTGGGKGTEVSGEKGGGKGGGKDGRDGGSDEGEKEGFPSPKKGSRSPRKRAEGEGSQGKGKGSPLKGVGPEGTSGPQGEKRSELGKGEGEGGGPIGGDGGPTQQGEREITEKREQSTLVIDQGMLGGGKGFVEEDKMDEDIALTREKRKREHDEATQEEEDHSSSEDPSPSKALVVYDPRKFRYSRGKSVSWSSDEGSEEEDEGRLIPLFGDLNDLPASPMKTYDNLYYDWGTPSTALRSAPSDGTPSSPDEVFKTEEPNAEEPMASQALAPRRVPSLDRSTGSIPQKTRLSPTKKSKVLRPKPRVGGLQIESLSTPIQQEAGGSEKVGRRRKSVPPLSQAPPMRTLTKAEKKKGVKAEMVIPLICTHSPHGIMVLTNKQQDEALTLPFLSTAGPPGDGQLTEWVSKTVLNGLATCSMLSKPKKDRHMHKTLKGETLIAHISLLALQADTAARLSLRNLDIHWLPLTHFLDVGVDTLYDITITEDMSALTIAQWLAQSGTADYLTSSAFAANLQKKQVPSIPNQQGSLQPSPLGTGQVLKKQNSPRIQIARGKDPVNGSAKQD</sequence>
<dbReference type="AlphaFoldDB" id="A0A388KRB6"/>
<gene>
    <name evidence="2" type="ORF">CBR_g12184</name>
</gene>
<feature type="region of interest" description="Disordered" evidence="1">
    <location>
        <begin position="580"/>
        <end position="623"/>
    </location>
</feature>
<feature type="compositionally biased region" description="Gly residues" evidence="1">
    <location>
        <begin position="150"/>
        <end position="162"/>
    </location>
</feature>
<organism evidence="2 3">
    <name type="scientific">Chara braunii</name>
    <name type="common">Braun's stonewort</name>
    <dbReference type="NCBI Taxonomy" id="69332"/>
    <lineage>
        <taxon>Eukaryota</taxon>
        <taxon>Viridiplantae</taxon>
        <taxon>Streptophyta</taxon>
        <taxon>Charophyceae</taxon>
        <taxon>Charales</taxon>
        <taxon>Characeae</taxon>
        <taxon>Chara</taxon>
    </lineage>
</organism>
<feature type="compositionally biased region" description="Polar residues" evidence="1">
    <location>
        <begin position="339"/>
        <end position="352"/>
    </location>
</feature>
<protein>
    <submittedName>
        <fullName evidence="2">Uncharacterized protein</fullName>
    </submittedName>
</protein>
<evidence type="ECO:0000313" key="2">
    <source>
        <dbReference type="EMBL" id="GBG72611.1"/>
    </source>
</evidence>
<feature type="region of interest" description="Disordered" evidence="1">
    <location>
        <begin position="295"/>
        <end position="413"/>
    </location>
</feature>
<feature type="compositionally biased region" description="Polar residues" evidence="1">
    <location>
        <begin position="580"/>
        <end position="606"/>
    </location>
</feature>
<reference evidence="2 3" key="1">
    <citation type="journal article" date="2018" name="Cell">
        <title>The Chara Genome: Secondary Complexity and Implications for Plant Terrestrialization.</title>
        <authorList>
            <person name="Nishiyama T."/>
            <person name="Sakayama H."/>
            <person name="Vries J.D."/>
            <person name="Buschmann H."/>
            <person name="Saint-Marcoux D."/>
            <person name="Ullrich K.K."/>
            <person name="Haas F.B."/>
            <person name="Vanderstraeten L."/>
            <person name="Becker D."/>
            <person name="Lang D."/>
            <person name="Vosolsobe S."/>
            <person name="Rombauts S."/>
            <person name="Wilhelmsson P.K.I."/>
            <person name="Janitza P."/>
            <person name="Kern R."/>
            <person name="Heyl A."/>
            <person name="Rumpler F."/>
            <person name="Villalobos L.I.A.C."/>
            <person name="Clay J.M."/>
            <person name="Skokan R."/>
            <person name="Toyoda A."/>
            <person name="Suzuki Y."/>
            <person name="Kagoshima H."/>
            <person name="Schijlen E."/>
            <person name="Tajeshwar N."/>
            <person name="Catarino B."/>
            <person name="Hetherington A.J."/>
            <person name="Saltykova A."/>
            <person name="Bonnot C."/>
            <person name="Breuninger H."/>
            <person name="Symeonidi A."/>
            <person name="Radhakrishnan G.V."/>
            <person name="Van Nieuwerburgh F."/>
            <person name="Deforce D."/>
            <person name="Chang C."/>
            <person name="Karol K.G."/>
            <person name="Hedrich R."/>
            <person name="Ulvskov P."/>
            <person name="Glockner G."/>
            <person name="Delwiche C.F."/>
            <person name="Petrasek J."/>
            <person name="Van de Peer Y."/>
            <person name="Friml J."/>
            <person name="Beilby M."/>
            <person name="Dolan L."/>
            <person name="Kohara Y."/>
            <person name="Sugano S."/>
            <person name="Fujiyama A."/>
            <person name="Delaux P.-M."/>
            <person name="Quint M."/>
            <person name="TheiBen G."/>
            <person name="Hagemann M."/>
            <person name="Harholt J."/>
            <person name="Dunand C."/>
            <person name="Zachgo S."/>
            <person name="Langdale J."/>
            <person name="Maumus F."/>
            <person name="Straeten D.V.D."/>
            <person name="Gould S.B."/>
            <person name="Rensing S.A."/>
        </authorList>
    </citation>
    <scope>NUCLEOTIDE SEQUENCE [LARGE SCALE GENOMIC DNA]</scope>
    <source>
        <strain evidence="2 3">S276</strain>
    </source>
</reference>
<comment type="caution">
    <text evidence="2">The sequence shown here is derived from an EMBL/GenBank/DDBJ whole genome shotgun (WGS) entry which is preliminary data.</text>
</comment>
<feature type="compositionally biased region" description="Basic and acidic residues" evidence="1">
    <location>
        <begin position="165"/>
        <end position="175"/>
    </location>
</feature>
<feature type="compositionally biased region" description="Gly residues" evidence="1">
    <location>
        <begin position="57"/>
        <end position="70"/>
    </location>
</feature>
<feature type="compositionally biased region" description="Basic and acidic residues" evidence="1">
    <location>
        <begin position="71"/>
        <end position="88"/>
    </location>
</feature>
<keyword evidence="3" id="KW-1185">Reference proteome</keyword>
<name>A0A388KRB6_CHABU</name>
<feature type="compositionally biased region" description="Basic and acidic residues" evidence="1">
    <location>
        <begin position="138"/>
        <end position="149"/>
    </location>
</feature>
<dbReference type="Gramene" id="GBG72611">
    <property type="protein sequence ID" value="GBG72611"/>
    <property type="gene ID" value="CBR_g12184"/>
</dbReference>
<evidence type="ECO:0000256" key="1">
    <source>
        <dbReference type="SAM" id="MobiDB-lite"/>
    </source>
</evidence>
<feature type="region of interest" description="Disordered" evidence="1">
    <location>
        <begin position="30"/>
        <end position="277"/>
    </location>
</feature>
<feature type="compositionally biased region" description="Basic residues" evidence="1">
    <location>
        <begin position="353"/>
        <end position="364"/>
    </location>
</feature>
<feature type="compositionally biased region" description="Polar residues" evidence="1">
    <location>
        <begin position="295"/>
        <end position="309"/>
    </location>
</feature>